<evidence type="ECO:0000256" key="1">
    <source>
        <dbReference type="SAM" id="Coils"/>
    </source>
</evidence>
<dbReference type="EMBL" id="JBAWSV010000001">
    <property type="protein sequence ID" value="MEI4827983.1"/>
    <property type="molecule type" value="Genomic_DNA"/>
</dbReference>
<feature type="coiled-coil region" evidence="1">
    <location>
        <begin position="519"/>
        <end position="550"/>
    </location>
</feature>
<gene>
    <name evidence="3" type="ORF">WAX78_00645</name>
</gene>
<dbReference type="Proteomes" id="UP001367922">
    <property type="component" value="Unassembled WGS sequence"/>
</dbReference>
<sequence>MNQKQLLTYAILTVNDGHNKDYYDNFVPFVKEVLRRANVETISANDVKDRLKTMFQLDLPINVINTILKKRLRPNGYLKYEKRSFKPNYEKLNETHFEENRIKILEKHERLINDLVLFTKQQYNLDVDNLWAEKALGNFIDSNQISILAESIRKTSVKEKLDTTQKDLIIVSSYIKKIRSDYSILYDYLIEVVKGNMLVNAIYYTEPDVLGMYFKGTEVYFDTSFIIYALGFSGEARKEPCSELLLMLKESKAILQCFRHNVDEIIGILEWCKNNLTASHADIHGTISNFLGKGYSSSDVERIIYNIDEEIQGNLKIKIIEEPPFDKHEFVISEEELTTFLSSRVKYLRENALAKDVQSTSAIMRLRRGKKSFHIEDSRAFFVTTNYNFAQSVHEFFFNEELPKLIPPVLHDSVITNLVWLKNPSKAPNLPSKRLMADCYAAVAPKEHLWERYIETLNIYEKTGDITYQDLAILRYTQGAKELLVEKTLGEEDAVTIGTVQEILKEIKQGEEKALLEVKKEKDLEIMLLQEELNAKKEEMAMTLEERKKNILNLANARAKYSVMFIVSLPLLFIAYLLYIAPFIQNFNIPSIFKGIILLFATVILPMSGLFGFNILGPIAKLQERLAEFYEKRIERKYY</sequence>
<evidence type="ECO:0000256" key="2">
    <source>
        <dbReference type="SAM" id="Phobius"/>
    </source>
</evidence>
<keyword evidence="2" id="KW-1133">Transmembrane helix</keyword>
<feature type="transmembrane region" description="Helical" evidence="2">
    <location>
        <begin position="596"/>
        <end position="616"/>
    </location>
</feature>
<proteinExistence type="predicted"/>
<protein>
    <submittedName>
        <fullName evidence="3">Uncharacterized protein</fullName>
    </submittedName>
</protein>
<evidence type="ECO:0000313" key="3">
    <source>
        <dbReference type="EMBL" id="MEI4827983.1"/>
    </source>
</evidence>
<name>A0ABU8FSP0_9BACI</name>
<accession>A0ABU8FSP0</accession>
<evidence type="ECO:0000313" key="4">
    <source>
        <dbReference type="Proteomes" id="UP001367922"/>
    </source>
</evidence>
<organism evidence="3 4">
    <name type="scientific">Bacillus yunxiaonensis</name>
    <dbReference type="NCBI Taxonomy" id="3127665"/>
    <lineage>
        <taxon>Bacteria</taxon>
        <taxon>Bacillati</taxon>
        <taxon>Bacillota</taxon>
        <taxon>Bacilli</taxon>
        <taxon>Bacillales</taxon>
        <taxon>Bacillaceae</taxon>
        <taxon>Bacillus</taxon>
    </lineage>
</organism>
<keyword evidence="1" id="KW-0175">Coiled coil</keyword>
<feature type="transmembrane region" description="Helical" evidence="2">
    <location>
        <begin position="561"/>
        <end position="584"/>
    </location>
</feature>
<reference evidence="3 4" key="1">
    <citation type="submission" date="2024-01" db="EMBL/GenBank/DDBJ databases">
        <title>Seven novel Bacillus-like species.</title>
        <authorList>
            <person name="Liu G."/>
        </authorList>
    </citation>
    <scope>NUCLEOTIDE SEQUENCE [LARGE SCALE GENOMIC DNA]</scope>
    <source>
        <strain evidence="3 4">FJAT-53711</strain>
    </source>
</reference>
<dbReference type="RefSeq" id="WP_336480398.1">
    <property type="nucleotide sequence ID" value="NZ_JBAWSV010000001.1"/>
</dbReference>
<keyword evidence="2" id="KW-0812">Transmembrane</keyword>
<keyword evidence="2" id="KW-0472">Membrane</keyword>
<comment type="caution">
    <text evidence="3">The sequence shown here is derived from an EMBL/GenBank/DDBJ whole genome shotgun (WGS) entry which is preliminary data.</text>
</comment>
<keyword evidence="4" id="KW-1185">Reference proteome</keyword>